<sequence>MTVRWPPGRRAPPRPSLYGGGCFSLWYGRAPFGSCQADGAGSGQSREVAMGGGTAEYSVLIVEDNPDIVIGLEDLLRHDGYDVRAVATCADASDVIRRQRFNAVLLDLGLPDGDGLEVLKDIQQLDPSLPVVILTAHVSAERTVGSLTKGAFACVTKPFNGEELRHTLRRAIGVKDLAAQAQRAERRLTESEDRFRSLVESATDAIVIADGRGVIASWNRAASAMFGYAADEVVGRPLTLLMPARYRERHTQALARLNATGRPHVIGSVVELHGLRKDGAEFPIELSLATWSTAGERFFSGIIRDISERKRTERALEELRNRHTLILTQAGEGIYGVDLAGRTTFVNPSAAAMLGYRPEELLGRHMHSTLHHSRPDGSPYPVEACPIYAAIRDGLVHRVGDEVFWRKDGTSFPVEYVSTPIREDGRVTGAVLVFRDITERRRAEDALQQSRRLLREVVDNTTAVIYVKQPDGRYLLTNRRFEELFGFTADRIVGHTDQELFPPDIAAAFRANDLAVLAQERAMEYEEHAPHADGLHTYISIKFALRDERGAPYAVCGISTDITDRARVETALRIHQEQLRLALTSTDAGAWSWDLRTDRFLWCPQIAVLLDLPPPSGSSTSADLLALVYEDDRAQLARAMKAVPSGSGDHVAFEHRARRSDGRLQWFIWTGHVLRDRRGQAVHVLGTVRAAPVACGA</sequence>
<feature type="domain" description="PAC" evidence="5">
    <location>
        <begin position="398"/>
        <end position="449"/>
    </location>
</feature>
<evidence type="ECO:0000259" key="4">
    <source>
        <dbReference type="PROSITE" id="PS50112"/>
    </source>
</evidence>
<dbReference type="GO" id="GO:0006355">
    <property type="term" value="P:regulation of DNA-templated transcription"/>
    <property type="evidence" value="ECO:0007669"/>
    <property type="project" value="InterPro"/>
</dbReference>
<dbReference type="InterPro" id="IPR013767">
    <property type="entry name" value="PAS_fold"/>
</dbReference>
<dbReference type="InterPro" id="IPR001610">
    <property type="entry name" value="PAC"/>
</dbReference>
<dbReference type="GO" id="GO:0000160">
    <property type="term" value="P:phosphorelay signal transduction system"/>
    <property type="evidence" value="ECO:0007669"/>
    <property type="project" value="InterPro"/>
</dbReference>
<protein>
    <recommendedName>
        <fullName evidence="8">PAS domain S-box protein</fullName>
    </recommendedName>
</protein>
<gene>
    <name evidence="6" type="ORF">NITMOv2_2892</name>
</gene>
<dbReference type="EMBL" id="CP011801">
    <property type="protein sequence ID" value="ALA59298.1"/>
    <property type="molecule type" value="Genomic_DNA"/>
</dbReference>
<dbReference type="PROSITE" id="PS50112">
    <property type="entry name" value="PAS"/>
    <property type="match status" value="3"/>
</dbReference>
<feature type="domain" description="PAS" evidence="4">
    <location>
        <begin position="191"/>
        <end position="243"/>
    </location>
</feature>
<dbReference type="Pfam" id="PF13426">
    <property type="entry name" value="PAS_9"/>
    <property type="match status" value="1"/>
</dbReference>
<dbReference type="CDD" id="cd00130">
    <property type="entry name" value="PAS"/>
    <property type="match status" value="3"/>
</dbReference>
<feature type="domain" description="PAC" evidence="5">
    <location>
        <begin position="523"/>
        <end position="574"/>
    </location>
</feature>
<feature type="domain" description="PAS" evidence="4">
    <location>
        <begin position="450"/>
        <end position="526"/>
    </location>
</feature>
<dbReference type="STRING" id="42253.NITMOv2_2892"/>
<dbReference type="Pfam" id="PF08447">
    <property type="entry name" value="PAS_3"/>
    <property type="match status" value="1"/>
</dbReference>
<dbReference type="PANTHER" id="PTHR44757:SF2">
    <property type="entry name" value="BIOFILM ARCHITECTURE MAINTENANCE PROTEIN MBAA"/>
    <property type="match status" value="1"/>
</dbReference>
<evidence type="ECO:0000313" key="6">
    <source>
        <dbReference type="EMBL" id="ALA59298.1"/>
    </source>
</evidence>
<evidence type="ECO:0000256" key="2">
    <source>
        <dbReference type="SAM" id="Coils"/>
    </source>
</evidence>
<organism evidence="6 7">
    <name type="scientific">Nitrospira moscoviensis</name>
    <dbReference type="NCBI Taxonomy" id="42253"/>
    <lineage>
        <taxon>Bacteria</taxon>
        <taxon>Pseudomonadati</taxon>
        <taxon>Nitrospirota</taxon>
        <taxon>Nitrospiria</taxon>
        <taxon>Nitrospirales</taxon>
        <taxon>Nitrospiraceae</taxon>
        <taxon>Nitrospira</taxon>
    </lineage>
</organism>
<feature type="domain" description="Response regulatory" evidence="3">
    <location>
        <begin position="58"/>
        <end position="172"/>
    </location>
</feature>
<evidence type="ECO:0000313" key="7">
    <source>
        <dbReference type="Proteomes" id="UP000069205"/>
    </source>
</evidence>
<dbReference type="PANTHER" id="PTHR44757">
    <property type="entry name" value="DIGUANYLATE CYCLASE DGCP"/>
    <property type="match status" value="1"/>
</dbReference>
<dbReference type="SUPFAM" id="SSF52172">
    <property type="entry name" value="CheY-like"/>
    <property type="match status" value="1"/>
</dbReference>
<dbReference type="KEGG" id="nmv:NITMOv2_2892"/>
<evidence type="ECO:0008006" key="8">
    <source>
        <dbReference type="Google" id="ProtNLM"/>
    </source>
</evidence>
<dbReference type="OrthoDB" id="9798833at2"/>
<dbReference type="SMART" id="SM00448">
    <property type="entry name" value="REC"/>
    <property type="match status" value="1"/>
</dbReference>
<dbReference type="InterPro" id="IPR013656">
    <property type="entry name" value="PAS_4"/>
</dbReference>
<reference evidence="6 7" key="1">
    <citation type="journal article" date="2015" name="Proc. Natl. Acad. Sci. U.S.A.">
        <title>Expanded metabolic versatility of ubiquitous nitrite-oxidizing bacteria from the genus Nitrospira.</title>
        <authorList>
            <person name="Koch H."/>
            <person name="Lucker S."/>
            <person name="Albertsen M."/>
            <person name="Kitzinger K."/>
            <person name="Herbold C."/>
            <person name="Spieck E."/>
            <person name="Nielsen P.H."/>
            <person name="Wagner M."/>
            <person name="Daims H."/>
        </authorList>
    </citation>
    <scope>NUCLEOTIDE SEQUENCE [LARGE SCALE GENOMIC DNA]</scope>
    <source>
        <strain evidence="6 7">NSP M-1</strain>
    </source>
</reference>
<dbReference type="PROSITE" id="PS50110">
    <property type="entry name" value="RESPONSE_REGULATORY"/>
    <property type="match status" value="1"/>
</dbReference>
<evidence type="ECO:0000259" key="5">
    <source>
        <dbReference type="PROSITE" id="PS50113"/>
    </source>
</evidence>
<dbReference type="InterPro" id="IPR001789">
    <property type="entry name" value="Sig_transdc_resp-reg_receiver"/>
</dbReference>
<dbReference type="InterPro" id="IPR000700">
    <property type="entry name" value="PAS-assoc_C"/>
</dbReference>
<dbReference type="PROSITE" id="PS50113">
    <property type="entry name" value="PAC"/>
    <property type="match status" value="3"/>
</dbReference>
<dbReference type="SMART" id="SM00086">
    <property type="entry name" value="PAC"/>
    <property type="match status" value="4"/>
</dbReference>
<dbReference type="PATRIC" id="fig|42253.5.peg.2859"/>
<feature type="modified residue" description="4-aspartylphosphate" evidence="1">
    <location>
        <position position="107"/>
    </location>
</feature>
<dbReference type="InterPro" id="IPR052155">
    <property type="entry name" value="Biofilm_reg_signaling"/>
</dbReference>
<feature type="domain" description="PAC" evidence="5">
    <location>
        <begin position="268"/>
        <end position="318"/>
    </location>
</feature>
<dbReference type="Pfam" id="PF00989">
    <property type="entry name" value="PAS"/>
    <property type="match status" value="1"/>
</dbReference>
<dbReference type="Pfam" id="PF08448">
    <property type="entry name" value="PAS_4"/>
    <property type="match status" value="1"/>
</dbReference>
<dbReference type="InterPro" id="IPR000014">
    <property type="entry name" value="PAS"/>
</dbReference>
<dbReference type="SMART" id="SM00091">
    <property type="entry name" value="PAS"/>
    <property type="match status" value="4"/>
</dbReference>
<dbReference type="RefSeq" id="WP_083448007.1">
    <property type="nucleotide sequence ID" value="NZ_CP011801.1"/>
</dbReference>
<dbReference type="NCBIfam" id="TIGR00229">
    <property type="entry name" value="sensory_box"/>
    <property type="match status" value="3"/>
</dbReference>
<proteinExistence type="predicted"/>
<keyword evidence="1" id="KW-0597">Phosphoprotein</keyword>
<dbReference type="InterPro" id="IPR011006">
    <property type="entry name" value="CheY-like_superfamily"/>
</dbReference>
<dbReference type="InterPro" id="IPR035965">
    <property type="entry name" value="PAS-like_dom_sf"/>
</dbReference>
<dbReference type="Proteomes" id="UP000069205">
    <property type="component" value="Chromosome"/>
</dbReference>
<name>A0A0K2GEB9_NITMO</name>
<dbReference type="InterPro" id="IPR013655">
    <property type="entry name" value="PAS_fold_3"/>
</dbReference>
<dbReference type="AlphaFoldDB" id="A0A0K2GEB9"/>
<accession>A0A0K2GEB9</accession>
<keyword evidence="2" id="KW-0175">Coiled coil</keyword>
<feature type="domain" description="PAS" evidence="4">
    <location>
        <begin position="319"/>
        <end position="394"/>
    </location>
</feature>
<dbReference type="Pfam" id="PF00072">
    <property type="entry name" value="Response_reg"/>
    <property type="match status" value="1"/>
</dbReference>
<dbReference type="Gene3D" id="3.30.450.20">
    <property type="entry name" value="PAS domain"/>
    <property type="match status" value="4"/>
</dbReference>
<evidence type="ECO:0000259" key="3">
    <source>
        <dbReference type="PROSITE" id="PS50110"/>
    </source>
</evidence>
<feature type="coiled-coil region" evidence="2">
    <location>
        <begin position="174"/>
        <end position="201"/>
    </location>
</feature>
<dbReference type="Gene3D" id="3.40.50.2300">
    <property type="match status" value="1"/>
</dbReference>
<evidence type="ECO:0000256" key="1">
    <source>
        <dbReference type="PROSITE-ProRule" id="PRU00169"/>
    </source>
</evidence>
<dbReference type="SUPFAM" id="SSF55785">
    <property type="entry name" value="PYP-like sensor domain (PAS domain)"/>
    <property type="match status" value="4"/>
</dbReference>
<keyword evidence="7" id="KW-1185">Reference proteome</keyword>